<reference evidence="2" key="1">
    <citation type="submission" date="2021-06" db="EMBL/GenBank/DDBJ databases">
        <authorList>
            <person name="Kallberg Y."/>
            <person name="Tangrot J."/>
            <person name="Rosling A."/>
        </authorList>
    </citation>
    <scope>NUCLEOTIDE SEQUENCE</scope>
    <source>
        <strain evidence="2">MT106</strain>
    </source>
</reference>
<comment type="caution">
    <text evidence="2">The sequence shown here is derived from an EMBL/GenBank/DDBJ whole genome shotgun (WGS) entry which is preliminary data.</text>
</comment>
<gene>
    <name evidence="2" type="ORF">AGERDE_LOCUS13115</name>
</gene>
<name>A0A9N9HM66_9GLOM</name>
<evidence type="ECO:0000313" key="2">
    <source>
        <dbReference type="EMBL" id="CAG8691318.1"/>
    </source>
</evidence>
<dbReference type="Proteomes" id="UP000789831">
    <property type="component" value="Unassembled WGS sequence"/>
</dbReference>
<evidence type="ECO:0000256" key="1">
    <source>
        <dbReference type="SAM" id="MobiDB-lite"/>
    </source>
</evidence>
<proteinExistence type="predicted"/>
<dbReference type="EMBL" id="CAJVPL010014567">
    <property type="protein sequence ID" value="CAG8691318.1"/>
    <property type="molecule type" value="Genomic_DNA"/>
</dbReference>
<accession>A0A9N9HM66</accession>
<protein>
    <submittedName>
        <fullName evidence="2">12484_t:CDS:1</fullName>
    </submittedName>
</protein>
<feature type="compositionally biased region" description="Polar residues" evidence="1">
    <location>
        <begin position="29"/>
        <end position="48"/>
    </location>
</feature>
<feature type="non-terminal residue" evidence="2">
    <location>
        <position position="76"/>
    </location>
</feature>
<evidence type="ECO:0000313" key="3">
    <source>
        <dbReference type="Proteomes" id="UP000789831"/>
    </source>
</evidence>
<feature type="non-terminal residue" evidence="2">
    <location>
        <position position="1"/>
    </location>
</feature>
<feature type="region of interest" description="Disordered" evidence="1">
    <location>
        <begin position="1"/>
        <end position="52"/>
    </location>
</feature>
<dbReference type="AlphaFoldDB" id="A0A9N9HM66"/>
<organism evidence="2 3">
    <name type="scientific">Ambispora gerdemannii</name>
    <dbReference type="NCBI Taxonomy" id="144530"/>
    <lineage>
        <taxon>Eukaryota</taxon>
        <taxon>Fungi</taxon>
        <taxon>Fungi incertae sedis</taxon>
        <taxon>Mucoromycota</taxon>
        <taxon>Glomeromycotina</taxon>
        <taxon>Glomeromycetes</taxon>
        <taxon>Archaeosporales</taxon>
        <taxon>Ambisporaceae</taxon>
        <taxon>Ambispora</taxon>
    </lineage>
</organism>
<keyword evidence="3" id="KW-1185">Reference proteome</keyword>
<feature type="compositionally biased region" description="Polar residues" evidence="1">
    <location>
        <begin position="1"/>
        <end position="21"/>
    </location>
</feature>
<sequence>NTTNKKTSLATPLDPTENSKISPDEKQTEIPNMTSAPVNKSENSQANSKDSEVPTVINELCIHFVDALNSSESFKD</sequence>